<feature type="domain" description="PNPLA" evidence="6">
    <location>
        <begin position="11"/>
        <end position="173"/>
    </location>
</feature>
<evidence type="ECO:0000313" key="7">
    <source>
        <dbReference type="EMBL" id="CAA6829670.1"/>
    </source>
</evidence>
<proteinExistence type="predicted"/>
<dbReference type="EMBL" id="CACVAT010000542">
    <property type="protein sequence ID" value="CAA6829670.1"/>
    <property type="molecule type" value="Genomic_DNA"/>
</dbReference>
<keyword evidence="1 4" id="KW-0378">Hydrolase</keyword>
<dbReference type="GO" id="GO:0016787">
    <property type="term" value="F:hydrolase activity"/>
    <property type="evidence" value="ECO:0007669"/>
    <property type="project" value="UniProtKB-UniRule"/>
</dbReference>
<dbReference type="InterPro" id="IPR002641">
    <property type="entry name" value="PNPLA_dom"/>
</dbReference>
<evidence type="ECO:0000256" key="1">
    <source>
        <dbReference type="ARBA" id="ARBA00022801"/>
    </source>
</evidence>
<dbReference type="SUPFAM" id="SSF52151">
    <property type="entry name" value="FabD/lysophospholipase-like"/>
    <property type="match status" value="1"/>
</dbReference>
<gene>
    <name evidence="7" type="ORF">HELGO_WM23240</name>
</gene>
<dbReference type="PANTHER" id="PTHR14226:SF76">
    <property type="entry name" value="NTE FAMILY PROTEIN RSSA"/>
    <property type="match status" value="1"/>
</dbReference>
<dbReference type="InterPro" id="IPR050301">
    <property type="entry name" value="NTE"/>
</dbReference>
<name>A0A6S6UL39_9GAMM</name>
<protein>
    <submittedName>
        <fullName evidence="7">UPF0028 protein YchK</fullName>
    </submittedName>
</protein>
<feature type="short sequence motif" description="DGA/G" evidence="4">
    <location>
        <begin position="160"/>
        <end position="162"/>
    </location>
</feature>
<evidence type="ECO:0000256" key="3">
    <source>
        <dbReference type="ARBA" id="ARBA00023098"/>
    </source>
</evidence>
<dbReference type="Pfam" id="PF01734">
    <property type="entry name" value="Patatin"/>
    <property type="match status" value="1"/>
</dbReference>
<dbReference type="InterPro" id="IPR016035">
    <property type="entry name" value="Acyl_Trfase/lysoPLipase"/>
</dbReference>
<comment type="caution">
    <text evidence="4">Lacks conserved residue(s) required for the propagation of feature annotation.</text>
</comment>
<evidence type="ECO:0000256" key="2">
    <source>
        <dbReference type="ARBA" id="ARBA00022963"/>
    </source>
</evidence>
<reference evidence="7" key="1">
    <citation type="submission" date="2020-01" db="EMBL/GenBank/DDBJ databases">
        <authorList>
            <person name="Meier V. D."/>
            <person name="Meier V D."/>
        </authorList>
    </citation>
    <scope>NUCLEOTIDE SEQUENCE</scope>
    <source>
        <strain evidence="7">HLG_WM_MAG_09</strain>
    </source>
</reference>
<dbReference type="PROSITE" id="PS51635">
    <property type="entry name" value="PNPLA"/>
    <property type="match status" value="1"/>
</dbReference>
<dbReference type="Gene3D" id="3.40.1090.10">
    <property type="entry name" value="Cytosolic phospholipase A2 catalytic domain"/>
    <property type="match status" value="1"/>
</dbReference>
<dbReference type="PANTHER" id="PTHR14226">
    <property type="entry name" value="NEUROPATHY TARGET ESTERASE/SWISS CHEESE D.MELANOGASTER"/>
    <property type="match status" value="1"/>
</dbReference>
<feature type="compositionally biased region" description="Polar residues" evidence="5">
    <location>
        <begin position="205"/>
        <end position="216"/>
    </location>
</feature>
<dbReference type="GO" id="GO:0016042">
    <property type="term" value="P:lipid catabolic process"/>
    <property type="evidence" value="ECO:0007669"/>
    <property type="project" value="UniProtKB-UniRule"/>
</dbReference>
<sequence>MTIKHKSRIGIALGGGAARGWAHIGILRQLADMGIHPDIVSGCSMGSLVGAAYTANNLDKLEQWALSLNKIEMMRYFEFNTSFNGFVRQEKLQQLFHEQVCAKQQSIEGLKKKFASVSTNLHNGREIWFTEGPVIDAVRASIALPGLFPPFKYNDQWLIDGGLVNPVPVSLCRVMGADTVIAVNLNHNLPVAKKQKRIPKPEQEIPQSKPESTESPVEIISSQLVNSVASSLREYSNTLFSEKKDNNPMPSVLDTLASSIYIMQDKITRSRMVGDPPEISLTPNLATMGLLEFYNAEAAIEEGRRAVIRMQPQIEYTLENQ</sequence>
<organism evidence="7">
    <name type="scientific">uncultured Thiotrichaceae bacterium</name>
    <dbReference type="NCBI Taxonomy" id="298394"/>
    <lineage>
        <taxon>Bacteria</taxon>
        <taxon>Pseudomonadati</taxon>
        <taxon>Pseudomonadota</taxon>
        <taxon>Gammaproteobacteria</taxon>
        <taxon>Thiotrichales</taxon>
        <taxon>Thiotrichaceae</taxon>
        <taxon>environmental samples</taxon>
    </lineage>
</organism>
<evidence type="ECO:0000256" key="5">
    <source>
        <dbReference type="SAM" id="MobiDB-lite"/>
    </source>
</evidence>
<keyword evidence="2 4" id="KW-0442">Lipid degradation</keyword>
<evidence type="ECO:0000259" key="6">
    <source>
        <dbReference type="PROSITE" id="PS51635"/>
    </source>
</evidence>
<keyword evidence="3 4" id="KW-0443">Lipid metabolism</keyword>
<feature type="active site" description="Proton acceptor" evidence="4">
    <location>
        <position position="160"/>
    </location>
</feature>
<dbReference type="AlphaFoldDB" id="A0A6S6UL39"/>
<evidence type="ECO:0000256" key="4">
    <source>
        <dbReference type="PROSITE-ProRule" id="PRU01161"/>
    </source>
</evidence>
<accession>A0A6S6UL39</accession>
<feature type="short sequence motif" description="GXSXG" evidence="4">
    <location>
        <begin position="42"/>
        <end position="46"/>
    </location>
</feature>
<feature type="active site" description="Nucleophile" evidence="4">
    <location>
        <position position="44"/>
    </location>
</feature>
<feature type="region of interest" description="Disordered" evidence="5">
    <location>
        <begin position="194"/>
        <end position="216"/>
    </location>
</feature>